<dbReference type="PANTHER" id="PTHR24324">
    <property type="entry name" value="HOMEOBOX PROTEIN HHEX"/>
    <property type="match status" value="1"/>
</dbReference>
<evidence type="ECO:0000256" key="7">
    <source>
        <dbReference type="SAM" id="MobiDB-lite"/>
    </source>
</evidence>
<evidence type="ECO:0000256" key="5">
    <source>
        <dbReference type="PROSITE-ProRule" id="PRU00108"/>
    </source>
</evidence>
<keyword evidence="2 5" id="KW-0238">DNA-binding</keyword>
<comment type="caution">
    <text evidence="9">The sequence shown here is derived from an EMBL/GenBank/DDBJ whole genome shotgun (WGS) entry which is preliminary data.</text>
</comment>
<feature type="region of interest" description="Disordered" evidence="7">
    <location>
        <begin position="287"/>
        <end position="306"/>
    </location>
</feature>
<evidence type="ECO:0000313" key="10">
    <source>
        <dbReference type="Proteomes" id="UP001215280"/>
    </source>
</evidence>
<dbReference type="PROSITE" id="PS50071">
    <property type="entry name" value="HOMEOBOX_2"/>
    <property type="match status" value="1"/>
</dbReference>
<dbReference type="SUPFAM" id="SSF46689">
    <property type="entry name" value="Homeodomain-like"/>
    <property type="match status" value="1"/>
</dbReference>
<dbReference type="CDD" id="cd00086">
    <property type="entry name" value="homeodomain"/>
    <property type="match status" value="1"/>
</dbReference>
<dbReference type="EMBL" id="JARJLG010000019">
    <property type="protein sequence ID" value="KAJ7772607.1"/>
    <property type="molecule type" value="Genomic_DNA"/>
</dbReference>
<evidence type="ECO:0000256" key="2">
    <source>
        <dbReference type="ARBA" id="ARBA00023125"/>
    </source>
</evidence>
<dbReference type="GO" id="GO:0005634">
    <property type="term" value="C:nucleus"/>
    <property type="evidence" value="ECO:0007669"/>
    <property type="project" value="UniProtKB-SubCell"/>
</dbReference>
<feature type="compositionally biased region" description="Low complexity" evidence="7">
    <location>
        <begin position="324"/>
        <end position="335"/>
    </location>
</feature>
<comment type="subcellular location">
    <subcellularLocation>
        <location evidence="1 5 6">Nucleus</location>
    </subcellularLocation>
</comment>
<evidence type="ECO:0000259" key="8">
    <source>
        <dbReference type="PROSITE" id="PS50071"/>
    </source>
</evidence>
<evidence type="ECO:0000256" key="4">
    <source>
        <dbReference type="ARBA" id="ARBA00023242"/>
    </source>
</evidence>
<evidence type="ECO:0000313" key="9">
    <source>
        <dbReference type="EMBL" id="KAJ7772607.1"/>
    </source>
</evidence>
<protein>
    <recommendedName>
        <fullName evidence="8">Homeobox domain-containing protein</fullName>
    </recommendedName>
</protein>
<evidence type="ECO:0000256" key="3">
    <source>
        <dbReference type="ARBA" id="ARBA00023155"/>
    </source>
</evidence>
<dbReference type="PROSITE" id="PS00027">
    <property type="entry name" value="HOMEOBOX_1"/>
    <property type="match status" value="1"/>
</dbReference>
<feature type="region of interest" description="Disordered" evidence="7">
    <location>
        <begin position="116"/>
        <end position="163"/>
    </location>
</feature>
<accession>A0AAD7JVB0</accession>
<dbReference type="Proteomes" id="UP001215280">
    <property type="component" value="Unassembled WGS sequence"/>
</dbReference>
<organism evidence="9 10">
    <name type="scientific">Mycena maculata</name>
    <dbReference type="NCBI Taxonomy" id="230809"/>
    <lineage>
        <taxon>Eukaryota</taxon>
        <taxon>Fungi</taxon>
        <taxon>Dikarya</taxon>
        <taxon>Basidiomycota</taxon>
        <taxon>Agaricomycotina</taxon>
        <taxon>Agaricomycetes</taxon>
        <taxon>Agaricomycetidae</taxon>
        <taxon>Agaricales</taxon>
        <taxon>Marasmiineae</taxon>
        <taxon>Mycenaceae</taxon>
        <taxon>Mycena</taxon>
    </lineage>
</organism>
<feature type="domain" description="Homeobox" evidence="8">
    <location>
        <begin position="230"/>
        <end position="290"/>
    </location>
</feature>
<dbReference type="Pfam" id="PF00046">
    <property type="entry name" value="Homeodomain"/>
    <property type="match status" value="1"/>
</dbReference>
<feature type="compositionally biased region" description="Polar residues" evidence="7">
    <location>
        <begin position="287"/>
        <end position="303"/>
    </location>
</feature>
<dbReference type="PANTHER" id="PTHR24324:SF5">
    <property type="entry name" value="HEMATOPOIETICALLY-EXPRESSED HOMEOBOX PROTEIN HHEX"/>
    <property type="match status" value="1"/>
</dbReference>
<feature type="compositionally biased region" description="Polar residues" evidence="7">
    <location>
        <begin position="152"/>
        <end position="163"/>
    </location>
</feature>
<feature type="DNA-binding region" description="Homeobox" evidence="5">
    <location>
        <begin position="232"/>
        <end position="291"/>
    </location>
</feature>
<dbReference type="GO" id="GO:0030154">
    <property type="term" value="P:cell differentiation"/>
    <property type="evidence" value="ECO:0007669"/>
    <property type="project" value="TreeGrafter"/>
</dbReference>
<proteinExistence type="predicted"/>
<dbReference type="InterPro" id="IPR017970">
    <property type="entry name" value="Homeobox_CS"/>
</dbReference>
<gene>
    <name evidence="9" type="ORF">DFH07DRAFT_166651</name>
</gene>
<evidence type="ECO:0000256" key="1">
    <source>
        <dbReference type="ARBA" id="ARBA00004123"/>
    </source>
</evidence>
<dbReference type="InterPro" id="IPR001356">
    <property type="entry name" value="HD"/>
</dbReference>
<dbReference type="GO" id="GO:0000978">
    <property type="term" value="F:RNA polymerase II cis-regulatory region sequence-specific DNA binding"/>
    <property type="evidence" value="ECO:0007669"/>
    <property type="project" value="TreeGrafter"/>
</dbReference>
<sequence>MSNRDDRHYNIHRARTPAADQSGVFFQTGQGGRTLLPPISSAFPISHFPVPPHSSQYTQPRSSPRGFDYGQSYNNQWQPNNTPMTAPQPAFAYYDDPRYSAQPYPAVYAPRSATVAPGVHQSDHRKLPPLSTAASGRDERWTSSYPTPPFNGSPNSHIRSPTASYPASYTTAYPASNNYDYHVNDPRYVSALSPQLMANDPRAVSPYGRGSSHASPPTPPPISPIGSDEPAVKKKRKRADAAQLRVLNETYARTAFPSTEERLALAKALDMSPRSVQIWFQNKRQSMRQTNRQSSTAHQSFSLSPDEHIIDDMDYESSMSVAGTSRSSTSRMPSSSHRHPRSQEDVIDPRKWPRAGY</sequence>
<dbReference type="GO" id="GO:0000981">
    <property type="term" value="F:DNA-binding transcription factor activity, RNA polymerase II-specific"/>
    <property type="evidence" value="ECO:0007669"/>
    <property type="project" value="InterPro"/>
</dbReference>
<keyword evidence="4 5" id="KW-0539">Nucleus</keyword>
<keyword evidence="10" id="KW-1185">Reference proteome</keyword>
<feature type="region of interest" description="Disordered" evidence="7">
    <location>
        <begin position="314"/>
        <end position="357"/>
    </location>
</feature>
<reference evidence="9" key="1">
    <citation type="submission" date="2023-03" db="EMBL/GenBank/DDBJ databases">
        <title>Massive genome expansion in bonnet fungi (Mycena s.s.) driven by repeated elements and novel gene families across ecological guilds.</title>
        <authorList>
            <consortium name="Lawrence Berkeley National Laboratory"/>
            <person name="Harder C.B."/>
            <person name="Miyauchi S."/>
            <person name="Viragh M."/>
            <person name="Kuo A."/>
            <person name="Thoen E."/>
            <person name="Andreopoulos B."/>
            <person name="Lu D."/>
            <person name="Skrede I."/>
            <person name="Drula E."/>
            <person name="Henrissat B."/>
            <person name="Morin E."/>
            <person name="Kohler A."/>
            <person name="Barry K."/>
            <person name="LaButti K."/>
            <person name="Morin E."/>
            <person name="Salamov A."/>
            <person name="Lipzen A."/>
            <person name="Mereny Z."/>
            <person name="Hegedus B."/>
            <person name="Baldrian P."/>
            <person name="Stursova M."/>
            <person name="Weitz H."/>
            <person name="Taylor A."/>
            <person name="Grigoriev I.V."/>
            <person name="Nagy L.G."/>
            <person name="Martin F."/>
            <person name="Kauserud H."/>
        </authorList>
    </citation>
    <scope>NUCLEOTIDE SEQUENCE</scope>
    <source>
        <strain evidence="9">CBHHK188m</strain>
    </source>
</reference>
<keyword evidence="3 5" id="KW-0371">Homeobox</keyword>
<name>A0AAD7JVB0_9AGAR</name>
<feature type="region of interest" description="Disordered" evidence="7">
    <location>
        <begin position="200"/>
        <end position="240"/>
    </location>
</feature>
<dbReference type="Gene3D" id="1.10.10.60">
    <property type="entry name" value="Homeodomain-like"/>
    <property type="match status" value="1"/>
</dbReference>
<dbReference type="SMART" id="SM00389">
    <property type="entry name" value="HOX"/>
    <property type="match status" value="1"/>
</dbReference>
<feature type="region of interest" description="Disordered" evidence="7">
    <location>
        <begin position="1"/>
        <end position="24"/>
    </location>
</feature>
<dbReference type="InterPro" id="IPR051000">
    <property type="entry name" value="Homeobox_DNA-bind_prot"/>
</dbReference>
<dbReference type="InterPro" id="IPR009057">
    <property type="entry name" value="Homeodomain-like_sf"/>
</dbReference>
<feature type="compositionally biased region" description="Basic and acidic residues" evidence="7">
    <location>
        <begin position="341"/>
        <end position="351"/>
    </location>
</feature>
<evidence type="ECO:0000256" key="6">
    <source>
        <dbReference type="RuleBase" id="RU000682"/>
    </source>
</evidence>
<dbReference type="AlphaFoldDB" id="A0AAD7JVB0"/>